<dbReference type="Pfam" id="PF17759">
    <property type="entry name" value="tRNA_synthFbeta"/>
    <property type="match status" value="1"/>
</dbReference>
<organism evidence="11 12">
    <name type="scientific">Candidatus Collierbacteria bacterium GW2011_GWC2_44_18</name>
    <dbReference type="NCBI Taxonomy" id="1618392"/>
    <lineage>
        <taxon>Bacteria</taxon>
        <taxon>Candidatus Collieribacteriota</taxon>
    </lineage>
</organism>
<dbReference type="GO" id="GO:0006432">
    <property type="term" value="P:phenylalanyl-tRNA aminoacylation"/>
    <property type="evidence" value="ECO:0007669"/>
    <property type="project" value="InterPro"/>
</dbReference>
<dbReference type="InterPro" id="IPR009061">
    <property type="entry name" value="DNA-bd_dom_put_sf"/>
</dbReference>
<dbReference type="GO" id="GO:0009328">
    <property type="term" value="C:phenylalanine-tRNA ligase complex"/>
    <property type="evidence" value="ECO:0007669"/>
    <property type="project" value="TreeGrafter"/>
</dbReference>
<evidence type="ECO:0000313" key="12">
    <source>
        <dbReference type="Proteomes" id="UP000034172"/>
    </source>
</evidence>
<dbReference type="SUPFAM" id="SSF46955">
    <property type="entry name" value="Putative DNA-binding domain"/>
    <property type="match status" value="2"/>
</dbReference>
<dbReference type="SUPFAM" id="SSF54991">
    <property type="entry name" value="Anticodon-binding domain of PheRS"/>
    <property type="match status" value="1"/>
</dbReference>
<name>A0A0G1KN97_9BACT</name>
<dbReference type="Gene3D" id="3.30.930.10">
    <property type="entry name" value="Bira Bifunctional Protein, Domain 2"/>
    <property type="match status" value="1"/>
</dbReference>
<dbReference type="SMART" id="SM00873">
    <property type="entry name" value="B3_4"/>
    <property type="match status" value="1"/>
</dbReference>
<dbReference type="InterPro" id="IPR005147">
    <property type="entry name" value="tRNA_synthase_B5-dom"/>
</dbReference>
<dbReference type="GO" id="GO:0003723">
    <property type="term" value="F:RNA binding"/>
    <property type="evidence" value="ECO:0007669"/>
    <property type="project" value="InterPro"/>
</dbReference>
<evidence type="ECO:0000259" key="10">
    <source>
        <dbReference type="PROSITE" id="PS51483"/>
    </source>
</evidence>
<keyword evidence="9" id="KW-0030">Aminoacyl-tRNA synthetase</keyword>
<dbReference type="GO" id="GO:0000287">
    <property type="term" value="F:magnesium ion binding"/>
    <property type="evidence" value="ECO:0007669"/>
    <property type="project" value="InterPro"/>
</dbReference>
<evidence type="ECO:0000256" key="8">
    <source>
        <dbReference type="ARBA" id="ARBA00022917"/>
    </source>
</evidence>
<dbReference type="PROSITE" id="PS51483">
    <property type="entry name" value="B5"/>
    <property type="match status" value="1"/>
</dbReference>
<dbReference type="InterPro" id="IPR005146">
    <property type="entry name" value="B3/B4_tRNA-bd"/>
</dbReference>
<sequence>MDIIISDSALRKFLDTPATAEILSQNISLCGPTFDRTKKIAGNYIYEIEAITNRVDTASAMGVAREAAAILTQFNIPAKFVNDPYQEKFNFPKNLSKQFHINIDKNLVVRFTAIALENISVHPSSKETMTLLENCGLRSLNNCVDITNELTLLYGLPSHIFDLDKLGAQSLTIRDSIEGESIITLDGQNNQLGEGDIVIEDGTGRLVDLCGIMGGQIAEVDEHTKNILLIVPVYNHKKIRGTSLRLQKRTLAAQLFEKQPDPELCLPVMAKAIQLIKQRSGGEASSSLFDYYPVPRPTKFVTLKFKWLNDFVGVIISQDTVVSILASLGFGGTIEGDSLVCLVPSWRYHDINIKEDLAEEVARIYGYFKLPHALPCVNLPAEPRNLLLETEKESKKYLSDIGYNEVYNSSLVSLSLIEKSGLDPSSFIRLSNALSQDYGYLRTSLIPSALENHKHNQGKVGGQLKTVEIANCYQKIEGRELPREISTLAMLSGEDYRKIKGEIEALLWKLRVKDISFKPSRTPPPFFNPAGTADIYSKKLLLGHIGSIKPAVLRKIGLLNNPMAIEINLADMVLKINRKYEFHPVPEYPPVLEEMTIDSRKSLGDIIETIQNTSQLIKKVQYINSFKGKHSFGISFGSDNKNLEQSEINTLKDIIQNRFKI</sequence>
<dbReference type="PANTHER" id="PTHR10947">
    <property type="entry name" value="PHENYLALANYL-TRNA SYNTHETASE BETA CHAIN AND LEUCINE-RICH REPEAT-CONTAINING PROTEIN 47"/>
    <property type="match status" value="1"/>
</dbReference>
<dbReference type="AlphaFoldDB" id="A0A0G1KN97"/>
<dbReference type="SUPFAM" id="SSF55681">
    <property type="entry name" value="Class II aaRS and biotin synthetases"/>
    <property type="match status" value="1"/>
</dbReference>
<dbReference type="Proteomes" id="UP000034172">
    <property type="component" value="Unassembled WGS sequence"/>
</dbReference>
<dbReference type="InterPro" id="IPR045864">
    <property type="entry name" value="aa-tRNA-synth_II/BPL/LPL"/>
</dbReference>
<evidence type="ECO:0000256" key="3">
    <source>
        <dbReference type="ARBA" id="ARBA00022598"/>
    </source>
</evidence>
<keyword evidence="8" id="KW-0648">Protein biosynthesis</keyword>
<dbReference type="STRING" id="1618392.UW41_C0006G0012"/>
<evidence type="ECO:0000256" key="6">
    <source>
        <dbReference type="ARBA" id="ARBA00022840"/>
    </source>
</evidence>
<comment type="caution">
    <text evidence="11">The sequence shown here is derived from an EMBL/GenBank/DDBJ whole genome shotgun (WGS) entry which is preliminary data.</text>
</comment>
<dbReference type="Gene3D" id="3.50.40.10">
    <property type="entry name" value="Phenylalanyl-trna Synthetase, Chain B, domain 3"/>
    <property type="match status" value="1"/>
</dbReference>
<reference evidence="11 12" key="1">
    <citation type="journal article" date="2015" name="Nature">
        <title>rRNA introns, odd ribosomes, and small enigmatic genomes across a large radiation of phyla.</title>
        <authorList>
            <person name="Brown C.T."/>
            <person name="Hug L.A."/>
            <person name="Thomas B.C."/>
            <person name="Sharon I."/>
            <person name="Castelle C.J."/>
            <person name="Singh A."/>
            <person name="Wilkins M.J."/>
            <person name="Williams K.H."/>
            <person name="Banfield J.F."/>
        </authorList>
    </citation>
    <scope>NUCLEOTIDE SEQUENCE [LARGE SCALE GENOMIC DNA]</scope>
</reference>
<keyword evidence="7" id="KW-0460">Magnesium</keyword>
<evidence type="ECO:0000256" key="7">
    <source>
        <dbReference type="ARBA" id="ARBA00022842"/>
    </source>
</evidence>
<evidence type="ECO:0000256" key="9">
    <source>
        <dbReference type="ARBA" id="ARBA00023146"/>
    </source>
</evidence>
<evidence type="ECO:0000313" key="11">
    <source>
        <dbReference type="EMBL" id="KKT49444.1"/>
    </source>
</evidence>
<feature type="domain" description="B5" evidence="10">
    <location>
        <begin position="296"/>
        <end position="372"/>
    </location>
</feature>
<comment type="cofactor">
    <cofactor evidence="1">
        <name>Mg(2+)</name>
        <dbReference type="ChEBI" id="CHEBI:18420"/>
    </cofactor>
</comment>
<keyword evidence="6" id="KW-0067">ATP-binding</keyword>
<dbReference type="SUPFAM" id="SSF56037">
    <property type="entry name" value="PheT/TilS domain"/>
    <property type="match status" value="1"/>
</dbReference>
<dbReference type="EMBL" id="LCIE01000006">
    <property type="protein sequence ID" value="KKT49444.1"/>
    <property type="molecule type" value="Genomic_DNA"/>
</dbReference>
<proteinExistence type="predicted"/>
<dbReference type="PANTHER" id="PTHR10947:SF0">
    <property type="entry name" value="PHENYLALANINE--TRNA LIGASE BETA SUBUNIT"/>
    <property type="match status" value="1"/>
</dbReference>
<dbReference type="Pfam" id="PF03484">
    <property type="entry name" value="B5"/>
    <property type="match status" value="1"/>
</dbReference>
<evidence type="ECO:0000256" key="2">
    <source>
        <dbReference type="ARBA" id="ARBA00012814"/>
    </source>
</evidence>
<gene>
    <name evidence="11" type="ORF">UW41_C0006G0012</name>
</gene>
<keyword evidence="3 11" id="KW-0436">Ligase</keyword>
<keyword evidence="4" id="KW-0479">Metal-binding</keyword>
<dbReference type="InterPro" id="IPR036690">
    <property type="entry name" value="Fdx_antiC-bd_sf"/>
</dbReference>
<dbReference type="InterPro" id="IPR020825">
    <property type="entry name" value="Phe-tRNA_synthase-like_B3/B4"/>
</dbReference>
<dbReference type="GO" id="GO:0004826">
    <property type="term" value="F:phenylalanine-tRNA ligase activity"/>
    <property type="evidence" value="ECO:0007669"/>
    <property type="project" value="UniProtKB-EC"/>
</dbReference>
<dbReference type="EC" id="6.1.1.20" evidence="2"/>
<dbReference type="PATRIC" id="fig|1618392.3.peg.333"/>
<evidence type="ECO:0000256" key="5">
    <source>
        <dbReference type="ARBA" id="ARBA00022741"/>
    </source>
</evidence>
<dbReference type="InterPro" id="IPR045060">
    <property type="entry name" value="Phe-tRNA-ligase_IIc_bsu"/>
</dbReference>
<accession>A0A0G1KN97</accession>
<dbReference type="SMART" id="SM00874">
    <property type="entry name" value="B5"/>
    <property type="match status" value="1"/>
</dbReference>
<protein>
    <recommendedName>
        <fullName evidence="2">phenylalanine--tRNA ligase</fullName>
        <ecNumber evidence="2">6.1.1.20</ecNumber>
    </recommendedName>
</protein>
<evidence type="ECO:0000256" key="1">
    <source>
        <dbReference type="ARBA" id="ARBA00001946"/>
    </source>
</evidence>
<dbReference type="InterPro" id="IPR041616">
    <property type="entry name" value="PheRS_beta_core"/>
</dbReference>
<keyword evidence="5" id="KW-0547">Nucleotide-binding</keyword>
<dbReference type="Gene3D" id="3.30.56.10">
    <property type="match status" value="2"/>
</dbReference>
<dbReference type="GO" id="GO:0005524">
    <property type="term" value="F:ATP binding"/>
    <property type="evidence" value="ECO:0007669"/>
    <property type="project" value="UniProtKB-KW"/>
</dbReference>
<dbReference type="Pfam" id="PF03483">
    <property type="entry name" value="B3_4"/>
    <property type="match status" value="1"/>
</dbReference>
<evidence type="ECO:0000256" key="4">
    <source>
        <dbReference type="ARBA" id="ARBA00022723"/>
    </source>
</evidence>